<evidence type="ECO:0000313" key="1">
    <source>
        <dbReference type="EMBL" id="SMR93189.1"/>
    </source>
</evidence>
<proteinExistence type="predicted"/>
<sequence length="169" mass="20517">MKNYVSIEYIKNKMEILFESPDKKYLKLVSFLALYLKSLLFIFENPEIDIKEKEIFDEWFEEKGKQYLNDLIEVVQRYGKHVENFDAVIDYYMFYLEDAMENNDSYEIIDWLYEIFKSVKNRLLERINVGKGLDLNEVTKFEFTFQEKLDNINENVFETCEINAGFYLY</sequence>
<name>A0ABY1S837_CALBS</name>
<gene>
    <name evidence="1" type="ORF">SAMN05216240_1426</name>
</gene>
<organism evidence="1 2">
    <name type="scientific">Caldicellulosiruptor bescii</name>
    <name type="common">Anaerocellum thermophilum</name>
    <dbReference type="NCBI Taxonomy" id="31899"/>
    <lineage>
        <taxon>Bacteria</taxon>
        <taxon>Bacillati</taxon>
        <taxon>Bacillota</taxon>
        <taxon>Bacillota incertae sedis</taxon>
        <taxon>Caldicellulosiruptorales</taxon>
        <taxon>Caldicellulosiruptoraceae</taxon>
        <taxon>Caldicellulosiruptor</taxon>
    </lineage>
</organism>
<dbReference type="Proteomes" id="UP000196803">
    <property type="component" value="Unassembled WGS sequence"/>
</dbReference>
<evidence type="ECO:0000313" key="2">
    <source>
        <dbReference type="Proteomes" id="UP000196803"/>
    </source>
</evidence>
<reference evidence="1 2" key="1">
    <citation type="submission" date="2017-05" db="EMBL/GenBank/DDBJ databases">
        <authorList>
            <person name="Varghese N."/>
            <person name="Submissions S."/>
        </authorList>
    </citation>
    <scope>NUCLEOTIDE SEQUENCE [LARGE SCALE GENOMIC DNA]</scope>
    <source>
        <strain evidence="1 2">MACB1020</strain>
    </source>
</reference>
<dbReference type="EMBL" id="FXXC01000001">
    <property type="protein sequence ID" value="SMR93189.1"/>
    <property type="molecule type" value="Genomic_DNA"/>
</dbReference>
<dbReference type="GeneID" id="31773006"/>
<keyword evidence="2" id="KW-1185">Reference proteome</keyword>
<accession>A0ABY1S837</accession>
<comment type="caution">
    <text evidence="1">The sequence shown here is derived from an EMBL/GenBank/DDBJ whole genome shotgun (WGS) entry which is preliminary data.</text>
</comment>
<protein>
    <submittedName>
        <fullName evidence="1">Uncharacterized protein</fullName>
    </submittedName>
</protein>
<dbReference type="RefSeq" id="WP_015908084.1">
    <property type="nucleotide sequence ID" value="NZ_FUZJ01000001.1"/>
</dbReference>